<reference evidence="1 2" key="1">
    <citation type="submission" date="2021-01" db="EMBL/GenBank/DDBJ databases">
        <title>Chromosome-level genome assembly of a human fungal pathogen reveals clustering of transcriptionally co-regulated genes.</title>
        <authorList>
            <person name="Voorhies M."/>
            <person name="Cohen S."/>
            <person name="Shea T.P."/>
            <person name="Petrus S."/>
            <person name="Munoz J.F."/>
            <person name="Poplawski S."/>
            <person name="Goldman W.E."/>
            <person name="Michael T."/>
            <person name="Cuomo C.A."/>
            <person name="Sil A."/>
            <person name="Beyhan S."/>
        </authorList>
    </citation>
    <scope>NUCLEOTIDE SEQUENCE [LARGE SCALE GENOMIC DNA]</scope>
    <source>
        <strain evidence="1 2">G184AR</strain>
    </source>
</reference>
<protein>
    <submittedName>
        <fullName evidence="1">Uncharacterized protein</fullName>
    </submittedName>
</protein>
<organism evidence="1 2">
    <name type="scientific">Ajellomyces capsulatus</name>
    <name type="common">Darling's disease fungus</name>
    <name type="synonym">Histoplasma capsulatum</name>
    <dbReference type="NCBI Taxonomy" id="5037"/>
    <lineage>
        <taxon>Eukaryota</taxon>
        <taxon>Fungi</taxon>
        <taxon>Dikarya</taxon>
        <taxon>Ascomycota</taxon>
        <taxon>Pezizomycotina</taxon>
        <taxon>Eurotiomycetes</taxon>
        <taxon>Eurotiomycetidae</taxon>
        <taxon>Onygenales</taxon>
        <taxon>Ajellomycetaceae</taxon>
        <taxon>Histoplasma</taxon>
    </lineage>
</organism>
<sequence>MFHCNRCFLIKKTVNSVLKDSYTSLQPRSQIRSMILSLISGNATMKELSKNRRVLCSSVSSNFR</sequence>
<gene>
    <name evidence="1" type="ORF">I7I52_02547</name>
</gene>
<proteinExistence type="predicted"/>
<name>A0A8H7ZAZ2_AJECA</name>
<dbReference type="Proteomes" id="UP000670092">
    <property type="component" value="Unassembled WGS sequence"/>
</dbReference>
<evidence type="ECO:0000313" key="2">
    <source>
        <dbReference type="Proteomes" id="UP000670092"/>
    </source>
</evidence>
<dbReference type="EMBL" id="JAEVHI010000001">
    <property type="protein sequence ID" value="KAG5304274.1"/>
    <property type="molecule type" value="Genomic_DNA"/>
</dbReference>
<dbReference type="VEuPathDB" id="FungiDB:I7I52_02547"/>
<accession>A0A8H7ZAZ2</accession>
<dbReference type="AlphaFoldDB" id="A0A8H7ZAZ2"/>
<comment type="caution">
    <text evidence="1">The sequence shown here is derived from an EMBL/GenBank/DDBJ whole genome shotgun (WGS) entry which is preliminary data.</text>
</comment>
<evidence type="ECO:0000313" key="1">
    <source>
        <dbReference type="EMBL" id="KAG5304274.1"/>
    </source>
</evidence>